<evidence type="ECO:0000256" key="2">
    <source>
        <dbReference type="ARBA" id="ARBA00023242"/>
    </source>
</evidence>
<dbReference type="HOGENOM" id="CLU_399675_0_0_1"/>
<evidence type="ECO:0000313" key="5">
    <source>
        <dbReference type="EMBL" id="CAH02718.1"/>
    </source>
</evidence>
<evidence type="ECO:0000259" key="4">
    <source>
        <dbReference type="Pfam" id="PF04825"/>
    </source>
</evidence>
<reference evidence="5 6" key="1">
    <citation type="journal article" date="2004" name="Nature">
        <title>Genome evolution in yeasts.</title>
        <authorList>
            <consortium name="Genolevures"/>
            <person name="Dujon B."/>
            <person name="Sherman D."/>
            <person name="Fischer G."/>
            <person name="Durrens P."/>
            <person name="Casaregola S."/>
            <person name="Lafontaine I."/>
            <person name="de Montigny J."/>
            <person name="Marck C."/>
            <person name="Neuveglise C."/>
            <person name="Talla E."/>
            <person name="Goffard N."/>
            <person name="Frangeul L."/>
            <person name="Aigle M."/>
            <person name="Anthouard V."/>
            <person name="Babour A."/>
            <person name="Barbe V."/>
            <person name="Barnay S."/>
            <person name="Blanchin S."/>
            <person name="Beckerich J.M."/>
            <person name="Beyne E."/>
            <person name="Bleykasten C."/>
            <person name="Boisrame A."/>
            <person name="Boyer J."/>
            <person name="Cattolico L."/>
            <person name="Confanioleri F."/>
            <person name="de Daruvar A."/>
            <person name="Despons L."/>
            <person name="Fabre E."/>
            <person name="Fairhead C."/>
            <person name="Ferry-Dumazet H."/>
            <person name="Groppi A."/>
            <person name="Hantraye F."/>
            <person name="Hennequin C."/>
            <person name="Jauniaux N."/>
            <person name="Joyet P."/>
            <person name="Kachouri R."/>
            <person name="Kerrest A."/>
            <person name="Koszul R."/>
            <person name="Lemaire M."/>
            <person name="Lesur I."/>
            <person name="Ma L."/>
            <person name="Muller H."/>
            <person name="Nicaud J.M."/>
            <person name="Nikolski M."/>
            <person name="Oztas S."/>
            <person name="Ozier-Kalogeropoulos O."/>
            <person name="Pellenz S."/>
            <person name="Potier S."/>
            <person name="Richard G.F."/>
            <person name="Straub M.L."/>
            <person name="Suleau A."/>
            <person name="Swennene D."/>
            <person name="Tekaia F."/>
            <person name="Wesolowski-Louvel M."/>
            <person name="Westhof E."/>
            <person name="Wirth B."/>
            <person name="Zeniou-Meyer M."/>
            <person name="Zivanovic I."/>
            <person name="Bolotin-Fukuhara M."/>
            <person name="Thierry A."/>
            <person name="Bouchier C."/>
            <person name="Caudron B."/>
            <person name="Scarpelli C."/>
            <person name="Gaillardin C."/>
            <person name="Weissenbach J."/>
            <person name="Wincker P."/>
            <person name="Souciet J.L."/>
        </authorList>
    </citation>
    <scope>NUCLEOTIDE SEQUENCE [LARGE SCALE GENOMIC DNA]</scope>
    <source>
        <strain evidence="6">ATCC 8585 / CBS 2359 / DSM 70799 / NBRC 1267 / NRRL Y-1140 / WM37</strain>
    </source>
</reference>
<evidence type="ECO:0000256" key="3">
    <source>
        <dbReference type="SAM" id="MobiDB-lite"/>
    </source>
</evidence>
<dbReference type="PANTHER" id="PTHR12585">
    <property type="entry name" value="SCC1 / RAD21 FAMILY MEMBER"/>
    <property type="match status" value="1"/>
</dbReference>
<evidence type="ECO:0000313" key="6">
    <source>
        <dbReference type="Proteomes" id="UP000000598"/>
    </source>
</evidence>
<sequence>MAEVGVRIAQDQNIATVWLLSSLGASHSVNVKKREIVKVSIPHACQILASGQVSMPLRHTGQLLYGVTVCYERKTGFILADVTSLRDALQRQWIGLKPLGKSTGGSGGHNKTKMVQNQVITETGDNFLQDDPNFDMMMQLKMDNNLDFLLNGNNNTNDRQILTNSTRAPVLADKQAIRQDDMWREMEIGNEPYLNARSRGNTVNSGHDFHINGDADEYEDDDLAPIDVELNFRLDEVLTDNEAETANLSSVHSDLGLNYDNDATHGIDLGMPVLDETETSNPHLQQMKRRLGLDNEDEDEDGNTLNEVEVNAKSTKNKKRRTVANWFQKIKVDSTIGLLTDTLRYNHENYKDIMRDLHARRSSKSKPMISDWKELFTDEDRPRQMLNFYSELFQPLSSINFPQGRRGRVMHSAGDTSRSSSVLSLEHGRRMDFSNVSSSGDSNRIHLHNLPEQINEYPEYMDMPMDDPQFMELDIPPSSFGRSTNRNYTANSDNLENLRGYPNRRRGAIRGDSGSADYLSGSDSIPQTFNENQQQLIVHDKQTEKFFQYIVERGQHIGKRTAAFPGYSRKFLFEDIIPSKLSQEEDEEIIPVTKRIACNAFLSLLQLATSSKLKIDLYNVEPEKVFRVLNGDDIIVYC</sequence>
<dbReference type="Pfam" id="PF04825">
    <property type="entry name" value="Rad21_Rec8_N"/>
    <property type="match status" value="1"/>
</dbReference>
<organism evidence="5 6">
    <name type="scientific">Kluyveromyces lactis (strain ATCC 8585 / CBS 2359 / DSM 70799 / NBRC 1267 / NRRL Y-1140 / WM37)</name>
    <name type="common">Yeast</name>
    <name type="synonym">Candida sphaerica</name>
    <dbReference type="NCBI Taxonomy" id="284590"/>
    <lineage>
        <taxon>Eukaryota</taxon>
        <taxon>Fungi</taxon>
        <taxon>Dikarya</taxon>
        <taxon>Ascomycota</taxon>
        <taxon>Saccharomycotina</taxon>
        <taxon>Saccharomycetes</taxon>
        <taxon>Saccharomycetales</taxon>
        <taxon>Saccharomycetaceae</taxon>
        <taxon>Kluyveromyces</taxon>
    </lineage>
</organism>
<dbReference type="PaxDb" id="284590-Q6CY59"/>
<dbReference type="GO" id="GO:0007062">
    <property type="term" value="P:sister chromatid cohesion"/>
    <property type="evidence" value="ECO:0007669"/>
    <property type="project" value="InterPro"/>
</dbReference>
<accession>Q6CY59</accession>
<dbReference type="STRING" id="284590.Q6CY59"/>
<gene>
    <name evidence="5" type="ORF">KLLA0_A02981g</name>
</gene>
<dbReference type="GO" id="GO:0005634">
    <property type="term" value="C:nucleus"/>
    <property type="evidence" value="ECO:0007669"/>
    <property type="project" value="UniProtKB-SubCell"/>
</dbReference>
<dbReference type="InParanoid" id="Q6CY59"/>
<dbReference type="AlphaFoldDB" id="Q6CY59"/>
<name>Q6CY59_KLULA</name>
<dbReference type="Proteomes" id="UP000000598">
    <property type="component" value="Chromosome A"/>
</dbReference>
<keyword evidence="2" id="KW-0539">Nucleus</keyword>
<dbReference type="CDD" id="cd21790">
    <property type="entry name" value="Rad21_Rec8_M_ScRec8p-like"/>
    <property type="match status" value="1"/>
</dbReference>
<dbReference type="OMA" id="YGVTICY"/>
<dbReference type="InterPro" id="IPR039781">
    <property type="entry name" value="Rad21/Rec8-like"/>
</dbReference>
<feature type="region of interest" description="Disordered" evidence="3">
    <location>
        <begin position="480"/>
        <end position="513"/>
    </location>
</feature>
<dbReference type="eggNOG" id="ENOG502QWJ1">
    <property type="taxonomic scope" value="Eukaryota"/>
</dbReference>
<dbReference type="EMBL" id="CR382121">
    <property type="protein sequence ID" value="CAH02718.1"/>
    <property type="molecule type" value="Genomic_DNA"/>
</dbReference>
<dbReference type="GO" id="GO:0008278">
    <property type="term" value="C:cohesin complex"/>
    <property type="evidence" value="ECO:0007669"/>
    <property type="project" value="InterPro"/>
</dbReference>
<dbReference type="InterPro" id="IPR006910">
    <property type="entry name" value="Rad21_Rec8_N"/>
</dbReference>
<evidence type="ECO:0000256" key="1">
    <source>
        <dbReference type="ARBA" id="ARBA00004123"/>
    </source>
</evidence>
<protein>
    <submittedName>
        <fullName evidence="5">KLLA0A02981p</fullName>
    </submittedName>
</protein>
<comment type="subcellular location">
    <subcellularLocation>
        <location evidence="1">Nucleus</location>
    </subcellularLocation>
</comment>
<dbReference type="GO" id="GO:0006302">
    <property type="term" value="P:double-strand break repair"/>
    <property type="evidence" value="ECO:0007669"/>
    <property type="project" value="TreeGrafter"/>
</dbReference>
<dbReference type="KEGG" id="kla:KLLA0_A02981g"/>
<dbReference type="PANTHER" id="PTHR12585:SF51">
    <property type="entry name" value="MEIOTIC RECOMBINATION PROTEIN REC8"/>
    <property type="match status" value="1"/>
</dbReference>
<dbReference type="FunCoup" id="Q6CY59">
    <property type="interactions" value="147"/>
</dbReference>
<feature type="compositionally biased region" description="Polar residues" evidence="3">
    <location>
        <begin position="480"/>
        <end position="495"/>
    </location>
</feature>
<keyword evidence="6" id="KW-1185">Reference proteome</keyword>
<feature type="domain" description="Rad21/Rec8-like protein N-terminal" evidence="4">
    <location>
        <begin position="9"/>
        <end position="93"/>
    </location>
</feature>
<proteinExistence type="predicted"/>
<dbReference type="GO" id="GO:0003682">
    <property type="term" value="F:chromatin binding"/>
    <property type="evidence" value="ECO:0007669"/>
    <property type="project" value="TreeGrafter"/>
</dbReference>